<dbReference type="STRING" id="867903.ThesuDRAFT_00199"/>
<evidence type="ECO:0000256" key="1">
    <source>
        <dbReference type="SAM" id="MobiDB-lite"/>
    </source>
</evidence>
<feature type="domain" description="Cytoskeleton protein RodZ-like C-terminal" evidence="2">
    <location>
        <begin position="62"/>
        <end position="123"/>
    </location>
</feature>
<dbReference type="HOGENOM" id="CLU_1879954_0_0_9"/>
<feature type="region of interest" description="Disordered" evidence="1">
    <location>
        <begin position="1"/>
        <end position="21"/>
    </location>
</feature>
<dbReference type="Pfam" id="PF13464">
    <property type="entry name" value="RodZ_C"/>
    <property type="match status" value="1"/>
</dbReference>
<organism evidence="3 4">
    <name type="scientific">Thermaerobacter subterraneus DSM 13965</name>
    <dbReference type="NCBI Taxonomy" id="867903"/>
    <lineage>
        <taxon>Bacteria</taxon>
        <taxon>Bacillati</taxon>
        <taxon>Bacillota</taxon>
        <taxon>Clostridia</taxon>
        <taxon>Eubacteriales</taxon>
        <taxon>Clostridiales Family XVII. Incertae Sedis</taxon>
        <taxon>Thermaerobacter</taxon>
    </lineage>
</organism>
<keyword evidence="4" id="KW-1185">Reference proteome</keyword>
<reference evidence="3" key="2">
    <citation type="submission" date="2012-10" db="EMBL/GenBank/DDBJ databases">
        <title>Improved high-quality draft of Thermaerobacter subterraneus C21, DSM 13965.</title>
        <authorList>
            <consortium name="DOE Joint Genome Institute"/>
            <person name="Eisen J."/>
            <person name="Huntemann M."/>
            <person name="Wei C.-L."/>
            <person name="Han J."/>
            <person name="Detter J.C."/>
            <person name="Han C."/>
            <person name="Tapia R."/>
            <person name="Chen A."/>
            <person name="Kyrpides N."/>
            <person name="Mavromatis K."/>
            <person name="Markowitz V."/>
            <person name="Szeto E."/>
            <person name="Ivanova N."/>
            <person name="Mikhailova N."/>
            <person name="Ovchinnikova G."/>
            <person name="Pagani I."/>
            <person name="Pati A."/>
            <person name="Goodwin L."/>
            <person name="Nordberg H.P."/>
            <person name="Cantor M.N."/>
            <person name="Hua S.X."/>
            <person name="Woyke T."/>
            <person name="Eisen J."/>
            <person name="Klenk H.-P."/>
        </authorList>
    </citation>
    <scope>NUCLEOTIDE SEQUENCE [LARGE SCALE GENOMIC DNA]</scope>
    <source>
        <strain evidence="3">DSM 13965</strain>
    </source>
</reference>
<protein>
    <recommendedName>
        <fullName evidence="2">Cytoskeleton protein RodZ-like C-terminal domain-containing protein</fullName>
    </recommendedName>
</protein>
<dbReference type="AlphaFoldDB" id="K6PYX7"/>
<proteinExistence type="predicted"/>
<accession>K6PYX7</accession>
<evidence type="ECO:0000313" key="4">
    <source>
        <dbReference type="Proteomes" id="UP000005710"/>
    </source>
</evidence>
<evidence type="ECO:0000313" key="3">
    <source>
        <dbReference type="EMBL" id="EKP93953.1"/>
    </source>
</evidence>
<feature type="region of interest" description="Disordered" evidence="1">
    <location>
        <begin position="34"/>
        <end position="59"/>
    </location>
</feature>
<dbReference type="RefSeq" id="WP_006904899.1">
    <property type="nucleotide sequence ID" value="NZ_JH976536.1"/>
</dbReference>
<gene>
    <name evidence="3" type="ORF">ThesuDRAFT_00199</name>
</gene>
<comment type="caution">
    <text evidence="3">The sequence shown here is derived from an EMBL/GenBank/DDBJ whole genome shotgun (WGS) entry which is preliminary data.</text>
</comment>
<reference evidence="3" key="1">
    <citation type="submission" date="2010-10" db="EMBL/GenBank/DDBJ databases">
        <authorList>
            <consortium name="US DOE Joint Genome Institute (JGI-PGF)"/>
            <person name="Lucas S."/>
            <person name="Copeland A."/>
            <person name="Lapidus A."/>
            <person name="Bruce D."/>
            <person name="Goodwin L."/>
            <person name="Pitluck S."/>
            <person name="Kyrpides N."/>
            <person name="Mavromatis K."/>
            <person name="Detter J.C."/>
            <person name="Han C."/>
            <person name="Land M."/>
            <person name="Hauser L."/>
            <person name="Markowitz V."/>
            <person name="Cheng J.-F."/>
            <person name="Hugenholtz P."/>
            <person name="Woyke T."/>
            <person name="Wu D."/>
            <person name="Pukall R."/>
            <person name="Wahrenburg C."/>
            <person name="Brambilla E."/>
            <person name="Klenk H.-P."/>
            <person name="Eisen J.A."/>
        </authorList>
    </citation>
    <scope>NUCLEOTIDE SEQUENCE [LARGE SCALE GENOMIC DNA]</scope>
    <source>
        <strain evidence="3">DSM 13965</strain>
    </source>
</reference>
<feature type="non-terminal residue" evidence="3">
    <location>
        <position position="1"/>
    </location>
</feature>
<dbReference type="Proteomes" id="UP000005710">
    <property type="component" value="Unassembled WGS sequence"/>
</dbReference>
<feature type="compositionally biased region" description="Pro residues" evidence="1">
    <location>
        <begin position="1"/>
        <end position="17"/>
    </location>
</feature>
<dbReference type="EMBL" id="AENY02000004">
    <property type="protein sequence ID" value="EKP93953.1"/>
    <property type="molecule type" value="Genomic_DNA"/>
</dbReference>
<sequence length="136" mass="14154">AGPQTPVEPPASQPPTPQVMVRRDGNDVYFAIRLAEPGGGAPPPGGAGSPGAGPAGERPQVTLTALDRVWVRVRDAGGQVVFEQLMQAGQRHAVPLGEGLVIRVGYPRGLALHLGDTELDVPDEQSPLNLHLEPAP</sequence>
<evidence type="ECO:0000259" key="2">
    <source>
        <dbReference type="Pfam" id="PF13464"/>
    </source>
</evidence>
<dbReference type="eggNOG" id="COG1426">
    <property type="taxonomic scope" value="Bacteria"/>
</dbReference>
<dbReference type="InterPro" id="IPR025194">
    <property type="entry name" value="RodZ-like_C"/>
</dbReference>
<name>K6PYX7_9FIRM</name>